<dbReference type="PROSITE" id="PS50082">
    <property type="entry name" value="WD_REPEATS_2"/>
    <property type="match status" value="2"/>
</dbReference>
<protein>
    <submittedName>
        <fullName evidence="4">Guanine nucleotide-binding protein subunit beta-like protein 1</fullName>
    </submittedName>
</protein>
<keyword evidence="1 3" id="KW-0853">WD repeat</keyword>
<dbReference type="Pfam" id="PF00400">
    <property type="entry name" value="WD40"/>
    <property type="match status" value="3"/>
</dbReference>
<accession>A0A8X6I8A4</accession>
<evidence type="ECO:0000256" key="1">
    <source>
        <dbReference type="ARBA" id="ARBA00022574"/>
    </source>
</evidence>
<dbReference type="PROSITE" id="PS50294">
    <property type="entry name" value="WD_REPEATS_REGION"/>
    <property type="match status" value="1"/>
</dbReference>
<dbReference type="Gene3D" id="2.130.10.10">
    <property type="entry name" value="YVTN repeat-like/Quinoprotein amine dehydrogenase"/>
    <property type="match status" value="2"/>
</dbReference>
<sequence>MAKLPPPPFFILRGHEGHITALHFTEDIDDCISSHPSLISGSKTGEIFIWNLKTFRTDYRLEGHDKKSILFLNYYQSTLLSQGRDDILNIWKFKDQQWMVIRRFQSSNVGFCPSVLYFTSDIANVVLFNCDSHELRIHNYEKEDTYEKMTMENSVGMCMCIKVIQMQKKHFLLTGYESGHIGLWNCESLLEISQLKLHEEPVMCLDYDSDCKNRGISGSTDKCLVTWTIIENFVISKIQTIDVSNPGIIVVKIREDRKIVIAAGSDSNIRVFSWKSLKLLAVLSFHEFPIHCLSFCPASVAKHNSVFASGSEDKYIALWSLY</sequence>
<feature type="repeat" description="WD" evidence="3">
    <location>
        <begin position="283"/>
        <end position="322"/>
    </location>
</feature>
<dbReference type="SMART" id="SM00320">
    <property type="entry name" value="WD40"/>
    <property type="match status" value="6"/>
</dbReference>
<comment type="caution">
    <text evidence="4">The sequence shown here is derived from an EMBL/GenBank/DDBJ whole genome shotgun (WGS) entry which is preliminary data.</text>
</comment>
<dbReference type="EMBL" id="BMAW01042029">
    <property type="protein sequence ID" value="GFS32030.1"/>
    <property type="molecule type" value="Genomic_DNA"/>
</dbReference>
<evidence type="ECO:0000256" key="3">
    <source>
        <dbReference type="PROSITE-ProRule" id="PRU00221"/>
    </source>
</evidence>
<dbReference type="InterPro" id="IPR015943">
    <property type="entry name" value="WD40/YVTN_repeat-like_dom_sf"/>
</dbReference>
<proteinExistence type="predicted"/>
<dbReference type="PANTHER" id="PTHR19854">
    <property type="entry name" value="TRANSDUCIN BETA-LIKE 3"/>
    <property type="match status" value="1"/>
</dbReference>
<dbReference type="Proteomes" id="UP000887013">
    <property type="component" value="Unassembled WGS sequence"/>
</dbReference>
<dbReference type="AlphaFoldDB" id="A0A8X6I8A4"/>
<organism evidence="4 5">
    <name type="scientific">Nephila pilipes</name>
    <name type="common">Giant wood spider</name>
    <name type="synonym">Nephila maculata</name>
    <dbReference type="NCBI Taxonomy" id="299642"/>
    <lineage>
        <taxon>Eukaryota</taxon>
        <taxon>Metazoa</taxon>
        <taxon>Ecdysozoa</taxon>
        <taxon>Arthropoda</taxon>
        <taxon>Chelicerata</taxon>
        <taxon>Arachnida</taxon>
        <taxon>Araneae</taxon>
        <taxon>Araneomorphae</taxon>
        <taxon>Entelegynae</taxon>
        <taxon>Araneoidea</taxon>
        <taxon>Nephilidae</taxon>
        <taxon>Nephila</taxon>
    </lineage>
</organism>
<gene>
    <name evidence="4" type="primary">Gnb1l</name>
    <name evidence="4" type="ORF">NPIL_703971</name>
</gene>
<feature type="repeat" description="WD" evidence="3">
    <location>
        <begin position="12"/>
        <end position="60"/>
    </location>
</feature>
<evidence type="ECO:0000313" key="5">
    <source>
        <dbReference type="Proteomes" id="UP000887013"/>
    </source>
</evidence>
<evidence type="ECO:0000313" key="4">
    <source>
        <dbReference type="EMBL" id="GFS32030.1"/>
    </source>
</evidence>
<keyword evidence="5" id="KW-1185">Reference proteome</keyword>
<dbReference type="OrthoDB" id="7668193at2759"/>
<evidence type="ECO:0000256" key="2">
    <source>
        <dbReference type="ARBA" id="ARBA00022737"/>
    </source>
</evidence>
<dbReference type="InterPro" id="IPR036322">
    <property type="entry name" value="WD40_repeat_dom_sf"/>
</dbReference>
<reference evidence="4" key="1">
    <citation type="submission" date="2020-08" db="EMBL/GenBank/DDBJ databases">
        <title>Multicomponent nature underlies the extraordinary mechanical properties of spider dragline silk.</title>
        <authorList>
            <person name="Kono N."/>
            <person name="Nakamura H."/>
            <person name="Mori M."/>
            <person name="Yoshida Y."/>
            <person name="Ohtoshi R."/>
            <person name="Malay A.D."/>
            <person name="Moran D.A.P."/>
            <person name="Tomita M."/>
            <person name="Numata K."/>
            <person name="Arakawa K."/>
        </authorList>
    </citation>
    <scope>NUCLEOTIDE SEQUENCE</scope>
</reference>
<dbReference type="InterPro" id="IPR001680">
    <property type="entry name" value="WD40_rpt"/>
</dbReference>
<name>A0A8X6I8A4_NEPPI</name>
<dbReference type="PANTHER" id="PTHR19854:SF1">
    <property type="entry name" value="GUANINE NUCLEOTIDE-BINDING PROTEIN SUBUNIT BETA-LIKE PROTEIN 1"/>
    <property type="match status" value="1"/>
</dbReference>
<dbReference type="SUPFAM" id="SSF50978">
    <property type="entry name" value="WD40 repeat-like"/>
    <property type="match status" value="1"/>
</dbReference>
<keyword evidence="2" id="KW-0677">Repeat</keyword>